<evidence type="ECO:0000313" key="3">
    <source>
        <dbReference type="EMBL" id="SEJ19466.1"/>
    </source>
</evidence>
<name>A0AAQ1JSN5_9BURK</name>
<reference evidence="3 4" key="1">
    <citation type="submission" date="2016-10" db="EMBL/GenBank/DDBJ databases">
        <authorList>
            <person name="Varghese N."/>
            <person name="Submissions S."/>
        </authorList>
    </citation>
    <scope>NUCLEOTIDE SEQUENCE [LARGE SCALE GENOMIC DNA]</scope>
    <source>
        <strain evidence="3 4">LMG 22274</strain>
    </source>
</reference>
<feature type="compositionally biased region" description="Low complexity" evidence="1">
    <location>
        <begin position="153"/>
        <end position="170"/>
    </location>
</feature>
<dbReference type="AlphaFoldDB" id="A0AAQ1JSN5"/>
<evidence type="ECO:0000313" key="4">
    <source>
        <dbReference type="Proteomes" id="UP000183529"/>
    </source>
</evidence>
<proteinExistence type="predicted"/>
<protein>
    <recommendedName>
        <fullName evidence="5">Lipoprotein</fullName>
    </recommendedName>
</protein>
<evidence type="ECO:0000256" key="1">
    <source>
        <dbReference type="SAM" id="MobiDB-lite"/>
    </source>
</evidence>
<feature type="region of interest" description="Disordered" evidence="1">
    <location>
        <begin position="121"/>
        <end position="180"/>
    </location>
</feature>
<feature type="chain" id="PRO_5042984067" description="Lipoprotein" evidence="2">
    <location>
        <begin position="19"/>
        <end position="180"/>
    </location>
</feature>
<feature type="compositionally biased region" description="Basic and acidic residues" evidence="1">
    <location>
        <begin position="171"/>
        <end position="180"/>
    </location>
</feature>
<evidence type="ECO:0000256" key="2">
    <source>
        <dbReference type="SAM" id="SignalP"/>
    </source>
</evidence>
<dbReference type="Proteomes" id="UP000183529">
    <property type="component" value="Unassembled WGS sequence"/>
</dbReference>
<comment type="caution">
    <text evidence="3">The sequence shown here is derived from an EMBL/GenBank/DDBJ whole genome shotgun (WGS) entry which is preliminary data.</text>
</comment>
<dbReference type="PROSITE" id="PS51257">
    <property type="entry name" value="PROKAR_LIPOPROTEIN"/>
    <property type="match status" value="1"/>
</dbReference>
<accession>A0AAQ1JSN5</accession>
<dbReference type="RefSeq" id="WP_244144268.1">
    <property type="nucleotide sequence ID" value="NZ_CADFGN010000001.1"/>
</dbReference>
<sequence>MKITTTRCAAFTVFSLLAGCVTNPQGQLVVDPNVGAAIQSVLAPPPPVPVVVEDYYAPMPYDASIAVVADSDVVFIGGSTYIWIIGPDGRRHRQFYAHGDHRADVFHRRDELHNVMAHHEGHLPDHATGNPHMAAGAAHTGAQPGGQQRGGNAVAAHAQVTAQHAPAKAPAHQEKDKKKS</sequence>
<dbReference type="EMBL" id="FNZM01000003">
    <property type="protein sequence ID" value="SEJ19466.1"/>
    <property type="molecule type" value="Genomic_DNA"/>
</dbReference>
<keyword evidence="2" id="KW-0732">Signal</keyword>
<feature type="signal peptide" evidence="2">
    <location>
        <begin position="1"/>
        <end position="18"/>
    </location>
</feature>
<gene>
    <name evidence="3" type="ORF">SAMN05216550_103113</name>
</gene>
<evidence type="ECO:0008006" key="5">
    <source>
        <dbReference type="Google" id="ProtNLM"/>
    </source>
</evidence>
<organism evidence="3 4">
    <name type="scientific">Paraburkholderia tropica</name>
    <dbReference type="NCBI Taxonomy" id="92647"/>
    <lineage>
        <taxon>Bacteria</taxon>
        <taxon>Pseudomonadati</taxon>
        <taxon>Pseudomonadota</taxon>
        <taxon>Betaproteobacteria</taxon>
        <taxon>Burkholderiales</taxon>
        <taxon>Burkholderiaceae</taxon>
        <taxon>Paraburkholderia</taxon>
    </lineage>
</organism>